<feature type="transmembrane region" description="Helical" evidence="1">
    <location>
        <begin position="21"/>
        <end position="39"/>
    </location>
</feature>
<feature type="transmembrane region" description="Helical" evidence="1">
    <location>
        <begin position="59"/>
        <end position="79"/>
    </location>
</feature>
<keyword evidence="1" id="KW-0472">Membrane</keyword>
<organism evidence="2 3">
    <name type="scientific">Leptidea sinapis</name>
    <dbReference type="NCBI Taxonomy" id="189913"/>
    <lineage>
        <taxon>Eukaryota</taxon>
        <taxon>Metazoa</taxon>
        <taxon>Ecdysozoa</taxon>
        <taxon>Arthropoda</taxon>
        <taxon>Hexapoda</taxon>
        <taxon>Insecta</taxon>
        <taxon>Pterygota</taxon>
        <taxon>Neoptera</taxon>
        <taxon>Endopterygota</taxon>
        <taxon>Lepidoptera</taxon>
        <taxon>Glossata</taxon>
        <taxon>Ditrysia</taxon>
        <taxon>Papilionoidea</taxon>
        <taxon>Pieridae</taxon>
        <taxon>Dismorphiinae</taxon>
        <taxon>Leptidea</taxon>
    </lineage>
</organism>
<dbReference type="Proteomes" id="UP000324832">
    <property type="component" value="Unassembled WGS sequence"/>
</dbReference>
<dbReference type="AlphaFoldDB" id="A0A5E4QB38"/>
<name>A0A5E4QB38_9NEOP</name>
<evidence type="ECO:0000313" key="3">
    <source>
        <dbReference type="Proteomes" id="UP000324832"/>
    </source>
</evidence>
<evidence type="ECO:0000313" key="2">
    <source>
        <dbReference type="EMBL" id="VVC94989.1"/>
    </source>
</evidence>
<reference evidence="2 3" key="1">
    <citation type="submission" date="2017-07" db="EMBL/GenBank/DDBJ databases">
        <authorList>
            <person name="Talla V."/>
            <person name="Backstrom N."/>
        </authorList>
    </citation>
    <scope>NUCLEOTIDE SEQUENCE [LARGE SCALE GENOMIC DNA]</scope>
</reference>
<gene>
    <name evidence="2" type="ORF">LSINAPIS_LOCUS6812</name>
</gene>
<proteinExistence type="predicted"/>
<keyword evidence="3" id="KW-1185">Reference proteome</keyword>
<accession>A0A5E4QB38</accession>
<keyword evidence="1" id="KW-0812">Transmembrane</keyword>
<sequence length="131" mass="15366">MQYHKMANASNHIYFRMGGNVLLLLAHIANVVVMFILLSSDIMVEKDLAQFHSMQWQYITVWNLGFQIAHLACILFCDLHDVFDIPEHKLTPFLPKLRQYHNVFVSSIMWPITVVRYLKTTSEEAYGLMEY</sequence>
<dbReference type="EMBL" id="FZQP02002203">
    <property type="protein sequence ID" value="VVC94989.1"/>
    <property type="molecule type" value="Genomic_DNA"/>
</dbReference>
<evidence type="ECO:0000256" key="1">
    <source>
        <dbReference type="SAM" id="Phobius"/>
    </source>
</evidence>
<protein>
    <submittedName>
        <fullName evidence="2">Uncharacterized protein</fullName>
    </submittedName>
</protein>
<keyword evidence="1" id="KW-1133">Transmembrane helix</keyword>